<evidence type="ECO:0000256" key="6">
    <source>
        <dbReference type="ARBA" id="ARBA00022777"/>
    </source>
</evidence>
<evidence type="ECO:0000256" key="8">
    <source>
        <dbReference type="ARBA" id="ARBA00023012"/>
    </source>
</evidence>
<dbReference type="InterPro" id="IPR055558">
    <property type="entry name" value="DUF7134"/>
</dbReference>
<evidence type="ECO:0000313" key="15">
    <source>
        <dbReference type="EMBL" id="MCS5725232.1"/>
    </source>
</evidence>
<feature type="transmembrane region" description="Helical" evidence="11">
    <location>
        <begin position="73"/>
        <end position="89"/>
    </location>
</feature>
<keyword evidence="11" id="KW-0472">Membrane</keyword>
<evidence type="ECO:0000259" key="12">
    <source>
        <dbReference type="Pfam" id="PF02518"/>
    </source>
</evidence>
<evidence type="ECO:0000256" key="3">
    <source>
        <dbReference type="ARBA" id="ARBA00022553"/>
    </source>
</evidence>
<evidence type="ECO:0000256" key="2">
    <source>
        <dbReference type="ARBA" id="ARBA00012438"/>
    </source>
</evidence>
<dbReference type="AlphaFoldDB" id="A0AA41XBP0"/>
<feature type="transmembrane region" description="Helical" evidence="11">
    <location>
        <begin position="23"/>
        <end position="43"/>
    </location>
</feature>
<dbReference type="EMBL" id="JANLCK010000002">
    <property type="protein sequence ID" value="MCS5725232.1"/>
    <property type="molecule type" value="Genomic_DNA"/>
</dbReference>
<dbReference type="InterPro" id="IPR003594">
    <property type="entry name" value="HATPase_dom"/>
</dbReference>
<evidence type="ECO:0000256" key="11">
    <source>
        <dbReference type="SAM" id="Phobius"/>
    </source>
</evidence>
<dbReference type="RefSeq" id="WP_259525707.1">
    <property type="nucleotide sequence ID" value="NZ_JANLCK010000002.1"/>
</dbReference>
<evidence type="ECO:0000256" key="9">
    <source>
        <dbReference type="SAM" id="Coils"/>
    </source>
</evidence>
<evidence type="ECO:0000256" key="5">
    <source>
        <dbReference type="ARBA" id="ARBA00022741"/>
    </source>
</evidence>
<keyword evidence="9" id="KW-0175">Coiled coil</keyword>
<proteinExistence type="predicted"/>
<dbReference type="GO" id="GO:0005524">
    <property type="term" value="F:ATP binding"/>
    <property type="evidence" value="ECO:0007669"/>
    <property type="project" value="UniProtKB-KW"/>
</dbReference>
<dbReference type="Proteomes" id="UP001165587">
    <property type="component" value="Unassembled WGS sequence"/>
</dbReference>
<dbReference type="Gene3D" id="3.30.565.10">
    <property type="entry name" value="Histidine kinase-like ATPase, C-terminal domain"/>
    <property type="match status" value="1"/>
</dbReference>
<feature type="transmembrane region" description="Helical" evidence="11">
    <location>
        <begin position="95"/>
        <end position="113"/>
    </location>
</feature>
<dbReference type="Pfam" id="PF02518">
    <property type="entry name" value="HATPase_c"/>
    <property type="match status" value="1"/>
</dbReference>
<feature type="domain" description="Signal transduction histidine kinase subgroup 3 dimerisation and phosphoacceptor" evidence="13">
    <location>
        <begin position="216"/>
        <end position="283"/>
    </location>
</feature>
<keyword evidence="6 15" id="KW-0418">Kinase</keyword>
<keyword evidence="8" id="KW-0902">Two-component regulatory system</keyword>
<dbReference type="PANTHER" id="PTHR24421:SF10">
    <property type="entry name" value="NITRATE_NITRITE SENSOR PROTEIN NARQ"/>
    <property type="match status" value="1"/>
</dbReference>
<feature type="coiled-coil region" evidence="9">
    <location>
        <begin position="191"/>
        <end position="218"/>
    </location>
</feature>
<evidence type="ECO:0000256" key="7">
    <source>
        <dbReference type="ARBA" id="ARBA00022840"/>
    </source>
</evidence>
<feature type="transmembrane region" description="Helical" evidence="11">
    <location>
        <begin position="49"/>
        <end position="66"/>
    </location>
</feature>
<dbReference type="Pfam" id="PF23539">
    <property type="entry name" value="DUF7134"/>
    <property type="match status" value="1"/>
</dbReference>
<feature type="transmembrane region" description="Helical" evidence="11">
    <location>
        <begin position="159"/>
        <end position="181"/>
    </location>
</feature>
<dbReference type="Pfam" id="PF07730">
    <property type="entry name" value="HisKA_3"/>
    <property type="match status" value="1"/>
</dbReference>
<feature type="region of interest" description="Disordered" evidence="10">
    <location>
        <begin position="417"/>
        <end position="456"/>
    </location>
</feature>
<keyword evidence="11" id="KW-0812">Transmembrane</keyword>
<protein>
    <recommendedName>
        <fullName evidence="2">histidine kinase</fullName>
        <ecNumber evidence="2">2.7.13.3</ecNumber>
    </recommendedName>
</protein>
<keyword evidence="5" id="KW-0547">Nucleotide-binding</keyword>
<dbReference type="PANTHER" id="PTHR24421">
    <property type="entry name" value="NITRATE/NITRITE SENSOR PROTEIN NARX-RELATED"/>
    <property type="match status" value="1"/>
</dbReference>
<name>A0AA41XBP0_9MICO</name>
<dbReference type="GO" id="GO:0046983">
    <property type="term" value="F:protein dimerization activity"/>
    <property type="evidence" value="ECO:0007669"/>
    <property type="project" value="InterPro"/>
</dbReference>
<keyword evidence="16" id="KW-1185">Reference proteome</keyword>
<dbReference type="InterPro" id="IPR036890">
    <property type="entry name" value="HATPase_C_sf"/>
</dbReference>
<dbReference type="InterPro" id="IPR011712">
    <property type="entry name" value="Sig_transdc_His_kin_sub3_dim/P"/>
</dbReference>
<evidence type="ECO:0000259" key="14">
    <source>
        <dbReference type="Pfam" id="PF23539"/>
    </source>
</evidence>
<evidence type="ECO:0000256" key="1">
    <source>
        <dbReference type="ARBA" id="ARBA00000085"/>
    </source>
</evidence>
<comment type="caution">
    <text evidence="15">The sequence shown here is derived from an EMBL/GenBank/DDBJ whole genome shotgun (WGS) entry which is preliminary data.</text>
</comment>
<reference evidence="15" key="1">
    <citation type="submission" date="2022-08" db="EMBL/GenBank/DDBJ databases">
        <authorList>
            <person name="Deng Y."/>
            <person name="Han X.-F."/>
            <person name="Zhang Y.-Q."/>
        </authorList>
    </citation>
    <scope>NUCLEOTIDE SEQUENCE</scope>
    <source>
        <strain evidence="15">CPCC 203407</strain>
    </source>
</reference>
<gene>
    <name evidence="15" type="ORF">N1028_04920</name>
</gene>
<feature type="transmembrane region" description="Helical" evidence="11">
    <location>
        <begin position="120"/>
        <end position="139"/>
    </location>
</feature>
<keyword evidence="3" id="KW-0597">Phosphoprotein</keyword>
<evidence type="ECO:0000259" key="13">
    <source>
        <dbReference type="Pfam" id="PF07730"/>
    </source>
</evidence>
<dbReference type="CDD" id="cd16917">
    <property type="entry name" value="HATPase_UhpB-NarQ-NarX-like"/>
    <property type="match status" value="1"/>
</dbReference>
<sequence length="456" mass="48717">MTSATTDDWVRPRPGAAGYRRDAIVAGVLAVAAWLSWFLYVGAIPQSHAPWWGAAIWAVVIAGSLAFRRRFPVLVALVVTATFVIGQNLAVWEQLFANICLFIAFYSVGAWSANRLLARVVRILIAIGMVLWLVGLVVMQVSNPEAIPGSDREGWLSQYIAVAAIQLVTNLLYFGAAYVFGNASFASARQRDALEQRTRELEREREVSSRQAVELERVRIARELHDVVAHHVSVMGLQAGAARRVLAKSDADPRAIESLTVIETNAREAVDELHRMLGALRQSGDPEASRSASTRGIAQLDELVEEVRAAGLPVTFSTVGEVVPVPPVIGLSVYRIAQESLTNVRKHGGSRAEADVRLRYLDDRIEIDVSDTGAGAGSGSGSGLGQIGMRERVVAVGGTIDIGPKPRGGYRVRATLPLTPKRAAGTPTASVASGTPTAPVASGAPTPTDSTEGAHR</sequence>
<evidence type="ECO:0000256" key="10">
    <source>
        <dbReference type="SAM" id="MobiDB-lite"/>
    </source>
</evidence>
<keyword evidence="11" id="KW-1133">Transmembrane helix</keyword>
<dbReference type="GO" id="GO:0000155">
    <property type="term" value="F:phosphorelay sensor kinase activity"/>
    <property type="evidence" value="ECO:0007669"/>
    <property type="project" value="InterPro"/>
</dbReference>
<dbReference type="SUPFAM" id="SSF55874">
    <property type="entry name" value="ATPase domain of HSP90 chaperone/DNA topoisomerase II/histidine kinase"/>
    <property type="match status" value="1"/>
</dbReference>
<keyword evidence="7" id="KW-0067">ATP-binding</keyword>
<dbReference type="GO" id="GO:0016020">
    <property type="term" value="C:membrane"/>
    <property type="evidence" value="ECO:0007669"/>
    <property type="project" value="InterPro"/>
</dbReference>
<comment type="catalytic activity">
    <reaction evidence="1">
        <text>ATP + protein L-histidine = ADP + protein N-phospho-L-histidine.</text>
        <dbReference type="EC" id="2.7.13.3"/>
    </reaction>
</comment>
<keyword evidence="4" id="KW-0808">Transferase</keyword>
<dbReference type="EC" id="2.7.13.3" evidence="2"/>
<evidence type="ECO:0000313" key="16">
    <source>
        <dbReference type="Proteomes" id="UP001165587"/>
    </source>
</evidence>
<evidence type="ECO:0000256" key="4">
    <source>
        <dbReference type="ARBA" id="ARBA00022679"/>
    </source>
</evidence>
<accession>A0AA41XBP0</accession>
<feature type="domain" description="Histidine kinase/HSP90-like ATPase" evidence="12">
    <location>
        <begin position="332"/>
        <end position="419"/>
    </location>
</feature>
<feature type="domain" description="DUF7134" evidence="14">
    <location>
        <begin position="21"/>
        <end position="182"/>
    </location>
</feature>
<feature type="compositionally biased region" description="Polar residues" evidence="10">
    <location>
        <begin position="445"/>
        <end position="456"/>
    </location>
</feature>
<dbReference type="InterPro" id="IPR050482">
    <property type="entry name" value="Sensor_HK_TwoCompSys"/>
</dbReference>
<feature type="compositionally biased region" description="Polar residues" evidence="10">
    <location>
        <begin position="427"/>
        <end position="436"/>
    </location>
</feature>
<organism evidence="15 16">
    <name type="scientific">Herbiconiux oxytropis</name>
    <dbReference type="NCBI Taxonomy" id="2970915"/>
    <lineage>
        <taxon>Bacteria</taxon>
        <taxon>Bacillati</taxon>
        <taxon>Actinomycetota</taxon>
        <taxon>Actinomycetes</taxon>
        <taxon>Micrococcales</taxon>
        <taxon>Microbacteriaceae</taxon>
        <taxon>Herbiconiux</taxon>
    </lineage>
</organism>
<dbReference type="Gene3D" id="1.20.5.1930">
    <property type="match status" value="1"/>
</dbReference>